<proteinExistence type="predicted"/>
<evidence type="ECO:0008006" key="4">
    <source>
        <dbReference type="Google" id="ProtNLM"/>
    </source>
</evidence>
<keyword evidence="3" id="KW-1185">Reference proteome</keyword>
<accession>A0ABW8JPB9</accession>
<name>A0ABW8JPB9_9GAMM</name>
<dbReference type="EMBL" id="JADIKJ010000022">
    <property type="protein sequence ID" value="MFK2902031.1"/>
    <property type="molecule type" value="Genomic_DNA"/>
</dbReference>
<feature type="compositionally biased region" description="Gly residues" evidence="1">
    <location>
        <begin position="1"/>
        <end position="12"/>
    </location>
</feature>
<evidence type="ECO:0000256" key="1">
    <source>
        <dbReference type="SAM" id="MobiDB-lite"/>
    </source>
</evidence>
<feature type="region of interest" description="Disordered" evidence="1">
    <location>
        <begin position="1"/>
        <end position="21"/>
    </location>
</feature>
<evidence type="ECO:0000313" key="3">
    <source>
        <dbReference type="Proteomes" id="UP001620461"/>
    </source>
</evidence>
<protein>
    <recommendedName>
        <fullName evidence="4">Swt1-like HEPN domain-containing protein</fullName>
    </recommendedName>
</protein>
<evidence type="ECO:0000313" key="2">
    <source>
        <dbReference type="EMBL" id="MFK2902031.1"/>
    </source>
</evidence>
<reference evidence="2 3" key="1">
    <citation type="submission" date="2020-10" db="EMBL/GenBank/DDBJ databases">
        <title>Phylogeny of dyella-like bacteria.</title>
        <authorList>
            <person name="Fu J."/>
        </authorList>
    </citation>
    <scope>NUCLEOTIDE SEQUENCE [LARGE SCALE GENOMIC DNA]</scope>
    <source>
        <strain evidence="2 3">JP1</strain>
    </source>
</reference>
<gene>
    <name evidence="2" type="ORF">ISP15_16965</name>
</gene>
<organism evidence="2 3">
    <name type="scientific">Dyella jejuensis</name>
    <dbReference type="NCBI Taxonomy" id="1432009"/>
    <lineage>
        <taxon>Bacteria</taxon>
        <taxon>Pseudomonadati</taxon>
        <taxon>Pseudomonadota</taxon>
        <taxon>Gammaproteobacteria</taxon>
        <taxon>Lysobacterales</taxon>
        <taxon>Rhodanobacteraceae</taxon>
        <taxon>Dyella</taxon>
    </lineage>
</organism>
<dbReference type="Proteomes" id="UP001620461">
    <property type="component" value="Unassembled WGS sequence"/>
</dbReference>
<comment type="caution">
    <text evidence="2">The sequence shown here is derived from an EMBL/GenBank/DDBJ whole genome shotgun (WGS) entry which is preliminary data.</text>
</comment>
<sequence>MANTGVDGGATGGVDQPRREGVNRDALEKALPEHTDLRDAAAVTVPMDDLTSESLAEMALLKNTMPDLSDVAALTSSFDSSSIAAALAMKSSIPDLTAMNVFKDDLIGKAIAAHTSTMPDLSHVAALTSSFDSSSIAAALAMKSSIPDLTAINVFKDDLIGKAIAAHTFTMPDLSHVAALTSSFDSSSIAAALAIKSSIPDLTAMNVFKDDLIGKAIAAYAFTMPDLSDVTALKSSFDGSSIGAALAFQDSMPDVKSYLLNSPSYSAFTTIRNSLSEIVDGKHGFQFSQIAGIKKVFEEYHSDHAAYFKGGELKSYLLDQISGSMERMRIPSLDIVGAAASVKGVLEVHRMASVIDRFTAFNDKTGAVLRGLLGDWRDLQDLSSISFEQKENRGRFYVDQGLDNSLTNFTPTAFEELAEGSGLRIETTSLAKMFGEPVPIAQGEEVELGRAMEAYGYLVRFERFIRKAIDDAMTKEFGEDWPRRQLPNGVHDSWVEKKKKADREGGARLRLIDYADFTDYERIIAKRDNWSKVFFAFFNTQESIRESLRRLQPVRICAMHSREVTNDDMLYLYVEIKRITSAFMKKIEVTLRK</sequence>